<dbReference type="InterPro" id="IPR003591">
    <property type="entry name" value="Leu-rich_rpt_typical-subtyp"/>
</dbReference>
<dbReference type="SUPFAM" id="SSF52058">
    <property type="entry name" value="L domain-like"/>
    <property type="match status" value="1"/>
</dbReference>
<dbReference type="InterPro" id="IPR057263">
    <property type="entry name" value="COR-B"/>
</dbReference>
<dbReference type="SMART" id="SM00369">
    <property type="entry name" value="LRR_TYP"/>
    <property type="match status" value="7"/>
</dbReference>
<dbReference type="PANTHER" id="PTHR46652:SF3">
    <property type="entry name" value="LEUCINE-RICH REPEAT-CONTAINING PROTEIN 9"/>
    <property type="match status" value="1"/>
</dbReference>
<dbReference type="Gene3D" id="3.80.10.10">
    <property type="entry name" value="Ribonuclease Inhibitor"/>
    <property type="match status" value="1"/>
</dbReference>
<dbReference type="GO" id="GO:0004674">
    <property type="term" value="F:protein serine/threonine kinase activity"/>
    <property type="evidence" value="ECO:0007669"/>
    <property type="project" value="UniProtKB-KW"/>
</dbReference>
<proteinExistence type="predicted"/>
<accession>A0A2D0N9N4</accession>
<dbReference type="InterPro" id="IPR050836">
    <property type="entry name" value="SDS22/Internalin_LRR"/>
</dbReference>
<keyword evidence="2" id="KW-0723">Serine/threonine-protein kinase</keyword>
<evidence type="ECO:0000256" key="2">
    <source>
        <dbReference type="ARBA" id="ARBA00022527"/>
    </source>
</evidence>
<dbReference type="Pfam" id="PF25497">
    <property type="entry name" value="COR-B"/>
    <property type="match status" value="1"/>
</dbReference>
<dbReference type="PRINTS" id="PR00449">
    <property type="entry name" value="RASTRNSFRMNG"/>
</dbReference>
<evidence type="ECO:0000313" key="13">
    <source>
        <dbReference type="EMBL" id="PHN05098.1"/>
    </source>
</evidence>
<evidence type="ECO:0000259" key="12">
    <source>
        <dbReference type="PROSITE" id="PS51424"/>
    </source>
</evidence>
<evidence type="ECO:0000256" key="6">
    <source>
        <dbReference type="ARBA" id="ARBA00022741"/>
    </source>
</evidence>
<dbReference type="PRINTS" id="PR00019">
    <property type="entry name" value="LEURICHRPT"/>
</dbReference>
<dbReference type="PROSITE" id="PS51424">
    <property type="entry name" value="ROC"/>
    <property type="match status" value="1"/>
</dbReference>
<dbReference type="Pfam" id="PF08477">
    <property type="entry name" value="Roc"/>
    <property type="match status" value="1"/>
</dbReference>
<keyword evidence="8" id="KW-0067">ATP-binding</keyword>
<dbReference type="InterPro" id="IPR025875">
    <property type="entry name" value="Leu-rich_rpt_4"/>
</dbReference>
<feature type="domain" description="Roc" evidence="12">
    <location>
        <begin position="326"/>
        <end position="523"/>
    </location>
</feature>
<keyword evidence="3" id="KW-0433">Leucine-rich repeat</keyword>
<dbReference type="Gene3D" id="1.10.10.10">
    <property type="entry name" value="Winged helix-like DNA-binding domain superfamily/Winged helix DNA-binding domain"/>
    <property type="match status" value="1"/>
</dbReference>
<dbReference type="SMART" id="SM00365">
    <property type="entry name" value="LRR_SD22"/>
    <property type="match status" value="6"/>
</dbReference>
<evidence type="ECO:0000256" key="7">
    <source>
        <dbReference type="ARBA" id="ARBA00022777"/>
    </source>
</evidence>
<gene>
    <name evidence="13" type="ORF">CRP01_18935</name>
</gene>
<evidence type="ECO:0000256" key="8">
    <source>
        <dbReference type="ARBA" id="ARBA00022840"/>
    </source>
</evidence>
<dbReference type="InterPro" id="IPR045439">
    <property type="entry name" value="EAD11"/>
</dbReference>
<evidence type="ECO:0000256" key="5">
    <source>
        <dbReference type="ARBA" id="ARBA00022737"/>
    </source>
</evidence>
<comment type="catalytic activity">
    <reaction evidence="11">
        <text>L-seryl-[protein] + ATP = O-phospho-L-seryl-[protein] + ADP + H(+)</text>
        <dbReference type="Rhea" id="RHEA:17989"/>
        <dbReference type="Rhea" id="RHEA-COMP:9863"/>
        <dbReference type="Rhea" id="RHEA-COMP:11604"/>
        <dbReference type="ChEBI" id="CHEBI:15378"/>
        <dbReference type="ChEBI" id="CHEBI:29999"/>
        <dbReference type="ChEBI" id="CHEBI:30616"/>
        <dbReference type="ChEBI" id="CHEBI:83421"/>
        <dbReference type="ChEBI" id="CHEBI:456216"/>
        <dbReference type="EC" id="2.7.11.1"/>
    </reaction>
</comment>
<evidence type="ECO:0000256" key="3">
    <source>
        <dbReference type="ARBA" id="ARBA00022614"/>
    </source>
</evidence>
<evidence type="ECO:0000256" key="10">
    <source>
        <dbReference type="ARBA" id="ARBA00047899"/>
    </source>
</evidence>
<evidence type="ECO:0000256" key="9">
    <source>
        <dbReference type="ARBA" id="ARBA00023134"/>
    </source>
</evidence>
<comment type="caution">
    <text evidence="13">The sequence shown here is derived from an EMBL/GenBank/DDBJ whole genome shotgun (WGS) entry which is preliminary data.</text>
</comment>
<keyword evidence="9" id="KW-0342">GTP-binding</keyword>
<name>A0A2D0N9N4_FLAN2</name>
<evidence type="ECO:0000256" key="1">
    <source>
        <dbReference type="ARBA" id="ARBA00012513"/>
    </source>
</evidence>
<keyword evidence="5" id="KW-0677">Repeat</keyword>
<dbReference type="InterPro" id="IPR036388">
    <property type="entry name" value="WH-like_DNA-bd_sf"/>
</dbReference>
<evidence type="ECO:0000256" key="4">
    <source>
        <dbReference type="ARBA" id="ARBA00022679"/>
    </source>
</evidence>
<dbReference type="Pfam" id="PF19964">
    <property type="entry name" value="EAD11"/>
    <property type="match status" value="1"/>
</dbReference>
<keyword evidence="4" id="KW-0808">Transferase</keyword>
<dbReference type="Pfam" id="PF12799">
    <property type="entry name" value="LRR_4"/>
    <property type="match status" value="2"/>
</dbReference>
<sequence length="881" mass="101719">MSELAQKLIEKEKREKSKILDLGKCGLSDLPKALYNLDWLEILILSNAIIDYDNMVWMESKNHGEPNKFLRISSDLSKLKNLKKIVLTDLNLNSYDFLRTLTQLTSLDLSSNQISNFNFLKKLANLNSLYLSHMQISDLSFLNKHPNLAYLDLSSNHISDLRPLKWLSGLKTLNLHNNLITEASALQNLNNLTSLTISNNQIFDLTPLKDLYSLTQLDLSNNKITDITPLEKLNNLVFLNLNDNQVQNIAALKRLKDLVLLDISLNQVHDLSPLLFLIKKGIPISLAEDDHGIKVKGCPLATPPIEIVRKGNGEIVKYYEDLKQQNSAFLYEAKLLIVGDGEAGKTTLAWKIIEPKASMPKKGADRTRGIDIQSFDFECSIKLDQIFRMHIWDFGGQEIYHSTHQFFLTNRSLYVIVNNTRTNTTDFNHWLQMIELLSNSSPVIIVQNIVDESSSKFDLRGFQTRFSNIVSSKYVDLSKNDKFLHGLIAEIKHQVQQLNHVGSELPKQWVVIREQLKKLAKETPYISLAEYFNICRRNRIVEKEAALRLSSYLHDLGVFLHFQNDMLLRRTVFLQNNWATKGVYKILDNKQIEAKNGHFTIEDAELIWQGSEYERLNVELLKLMQNFELCYEVADTNPDSFVSPQLLSPEKPNYDWNNENNLIIIYEYDFLPKGLLGRLMVRLYKYIKDHNKLIWKSGVIFHYQNTEAQVVETYGNRNIEIRIIGVNRQALAAIIIGELDNLNNRFDKLVVKKLIPCNCQDCINKENTHFYEYDNLQRRIQNDIQTVECELSYKRIDVQSVLNGVFTFEPDDKEKIKELVENGNIDKALELLRKTHPKEASLLKSTYSKNEQLYLLGVIGRKEWNLVRQQVALAILELCKS</sequence>
<dbReference type="InterPro" id="IPR027417">
    <property type="entry name" value="P-loop_NTPase"/>
</dbReference>
<dbReference type="InterPro" id="IPR032171">
    <property type="entry name" value="COR-A"/>
</dbReference>
<dbReference type="Pfam" id="PF16095">
    <property type="entry name" value="COR-A"/>
    <property type="match status" value="1"/>
</dbReference>
<dbReference type="RefSeq" id="WP_099151645.1">
    <property type="nucleotide sequence ID" value="NZ_PDUD01000023.1"/>
</dbReference>
<organism evidence="13 14">
    <name type="scientific">Flavilitoribacter nigricans (strain ATCC 23147 / DSM 23189 / NBRC 102662 / NCIMB 1420 / SS-2)</name>
    <name type="common">Lewinella nigricans</name>
    <dbReference type="NCBI Taxonomy" id="1122177"/>
    <lineage>
        <taxon>Bacteria</taxon>
        <taxon>Pseudomonadati</taxon>
        <taxon>Bacteroidota</taxon>
        <taxon>Saprospiria</taxon>
        <taxon>Saprospirales</taxon>
        <taxon>Lewinellaceae</taxon>
        <taxon>Flavilitoribacter</taxon>
    </lineage>
</organism>
<dbReference type="GO" id="GO:0005524">
    <property type="term" value="F:ATP binding"/>
    <property type="evidence" value="ECO:0007669"/>
    <property type="project" value="UniProtKB-KW"/>
</dbReference>
<dbReference type="AlphaFoldDB" id="A0A2D0N9N4"/>
<dbReference type="SUPFAM" id="SSF52540">
    <property type="entry name" value="P-loop containing nucleoside triphosphate hydrolases"/>
    <property type="match status" value="1"/>
</dbReference>
<dbReference type="EMBL" id="PDUD01000023">
    <property type="protein sequence ID" value="PHN05098.1"/>
    <property type="molecule type" value="Genomic_DNA"/>
</dbReference>
<dbReference type="InterPro" id="IPR001611">
    <property type="entry name" value="Leu-rich_rpt"/>
</dbReference>
<dbReference type="InterPro" id="IPR032675">
    <property type="entry name" value="LRR_dom_sf"/>
</dbReference>
<dbReference type="OrthoDB" id="1148122at2"/>
<evidence type="ECO:0000256" key="11">
    <source>
        <dbReference type="ARBA" id="ARBA00048679"/>
    </source>
</evidence>
<dbReference type="EC" id="2.7.11.1" evidence="1"/>
<dbReference type="PANTHER" id="PTHR46652">
    <property type="entry name" value="LEUCINE-RICH REPEAT AND IQ DOMAIN-CONTAINING PROTEIN 1-RELATED"/>
    <property type="match status" value="1"/>
</dbReference>
<dbReference type="Gene3D" id="1.10.10.2200">
    <property type="match status" value="1"/>
</dbReference>
<keyword evidence="6" id="KW-0547">Nucleotide-binding</keyword>
<dbReference type="Proteomes" id="UP000223913">
    <property type="component" value="Unassembled WGS sequence"/>
</dbReference>
<dbReference type="Gene3D" id="3.40.50.300">
    <property type="entry name" value="P-loop containing nucleotide triphosphate hydrolases"/>
    <property type="match status" value="1"/>
</dbReference>
<evidence type="ECO:0000313" key="14">
    <source>
        <dbReference type="Proteomes" id="UP000223913"/>
    </source>
</evidence>
<dbReference type="PROSITE" id="PS51450">
    <property type="entry name" value="LRR"/>
    <property type="match status" value="7"/>
</dbReference>
<keyword evidence="7" id="KW-0418">Kinase</keyword>
<protein>
    <recommendedName>
        <fullName evidence="1">non-specific serine/threonine protein kinase</fullName>
        <ecNumber evidence="1">2.7.11.1</ecNumber>
    </recommendedName>
</protein>
<dbReference type="InterPro" id="IPR020859">
    <property type="entry name" value="ROC"/>
</dbReference>
<keyword evidence="14" id="KW-1185">Reference proteome</keyword>
<comment type="catalytic activity">
    <reaction evidence="10">
        <text>L-threonyl-[protein] + ATP = O-phospho-L-threonyl-[protein] + ADP + H(+)</text>
        <dbReference type="Rhea" id="RHEA:46608"/>
        <dbReference type="Rhea" id="RHEA-COMP:11060"/>
        <dbReference type="Rhea" id="RHEA-COMP:11605"/>
        <dbReference type="ChEBI" id="CHEBI:15378"/>
        <dbReference type="ChEBI" id="CHEBI:30013"/>
        <dbReference type="ChEBI" id="CHEBI:30616"/>
        <dbReference type="ChEBI" id="CHEBI:61977"/>
        <dbReference type="ChEBI" id="CHEBI:456216"/>
        <dbReference type="EC" id="2.7.11.1"/>
    </reaction>
</comment>
<dbReference type="Gene3D" id="3.30.310.200">
    <property type="match status" value="1"/>
</dbReference>
<reference evidence="13 14" key="1">
    <citation type="submission" date="2017-10" db="EMBL/GenBank/DDBJ databases">
        <title>The draft genome sequence of Lewinella nigricans NBRC 102662.</title>
        <authorList>
            <person name="Wang K."/>
        </authorList>
    </citation>
    <scope>NUCLEOTIDE SEQUENCE [LARGE SCALE GENOMIC DNA]</scope>
    <source>
        <strain evidence="13 14">NBRC 102662</strain>
    </source>
</reference>